<protein>
    <recommendedName>
        <fullName evidence="7">Mutator family transposase</fullName>
    </recommendedName>
</protein>
<proteinExistence type="predicted"/>
<dbReference type="Pfam" id="PF00872">
    <property type="entry name" value="Transposase_mut"/>
    <property type="match status" value="1"/>
</dbReference>
<evidence type="ECO:0000256" key="3">
    <source>
        <dbReference type="ARBA" id="ARBA00023172"/>
    </source>
</evidence>
<comment type="caution">
    <text evidence="4">The sequence shown here is derived from an EMBL/GenBank/DDBJ whole genome shotgun (WGS) entry which is preliminary data.</text>
</comment>
<evidence type="ECO:0008006" key="7">
    <source>
        <dbReference type="Google" id="ProtNLM"/>
    </source>
</evidence>
<sequence>MNNVIQFLSELQAEDQSIDSILQKGAQQLIQNAIIKELEVFLADHSSLLTEDGKKAIVRNGYLPERSILTKVGSIPVTIPKVRDRNGTGIKFNSTIVPPYLKRSDSITAFVPWLYLKGISTGDMSEALHSFLGDQAKSLTPDLVSKLKQQWLVEYKDWCARQFNDRKYVYIWADGIYSNVRIDNRLCLLVVLGVTTDGKKELIAIHDGERESEQSWRELLEDLKHRGLQAPNLAVGDGAMGFWSALTKVYPQTRQQRCWFHKMGNVLNKAPKAIQPAVKSALQQIWMAKTKEDALKAFDKFEKVYGEKYPKALQCLAKDKDELLTFYDFPALHWQHIRTTNPIESTFATIRLRTHRTKNCGSRDTTLMMVFKLAQTAQGRYHKLKGFCLLNDVAEGVQFKDGEKIAA</sequence>
<accession>A0A816T8P0</accession>
<organism evidence="4 6">
    <name type="scientific">Rotaria magnacalcarata</name>
    <dbReference type="NCBI Taxonomy" id="392030"/>
    <lineage>
        <taxon>Eukaryota</taxon>
        <taxon>Metazoa</taxon>
        <taxon>Spiralia</taxon>
        <taxon>Gnathifera</taxon>
        <taxon>Rotifera</taxon>
        <taxon>Eurotatoria</taxon>
        <taxon>Bdelloidea</taxon>
        <taxon>Philodinida</taxon>
        <taxon>Philodinidae</taxon>
        <taxon>Rotaria</taxon>
    </lineage>
</organism>
<dbReference type="PANTHER" id="PTHR33217">
    <property type="entry name" value="TRANSPOSASE FOR INSERTION SEQUENCE ELEMENT IS1081"/>
    <property type="match status" value="1"/>
</dbReference>
<dbReference type="GO" id="GO:0004803">
    <property type="term" value="F:transposase activity"/>
    <property type="evidence" value="ECO:0007669"/>
    <property type="project" value="InterPro"/>
</dbReference>
<evidence type="ECO:0000256" key="2">
    <source>
        <dbReference type="ARBA" id="ARBA00023125"/>
    </source>
</evidence>
<dbReference type="Proteomes" id="UP000663842">
    <property type="component" value="Unassembled WGS sequence"/>
</dbReference>
<name>A0A816T8P0_9BILA</name>
<evidence type="ECO:0000313" key="6">
    <source>
        <dbReference type="Proteomes" id="UP000663887"/>
    </source>
</evidence>
<dbReference type="PANTHER" id="PTHR33217:SF9">
    <property type="entry name" value="MUTATOR FAMILY TRANSPOSASE"/>
    <property type="match status" value="1"/>
</dbReference>
<keyword evidence="1" id="KW-0815">Transposition</keyword>
<dbReference type="AlphaFoldDB" id="A0A816T8P0"/>
<reference evidence="4" key="1">
    <citation type="submission" date="2021-02" db="EMBL/GenBank/DDBJ databases">
        <authorList>
            <person name="Nowell W R."/>
        </authorList>
    </citation>
    <scope>NUCLEOTIDE SEQUENCE</scope>
</reference>
<dbReference type="Proteomes" id="UP000663887">
    <property type="component" value="Unassembled WGS sequence"/>
</dbReference>
<evidence type="ECO:0000256" key="1">
    <source>
        <dbReference type="ARBA" id="ARBA00022578"/>
    </source>
</evidence>
<dbReference type="PROSITE" id="PS01007">
    <property type="entry name" value="TRANSPOSASE_MUTATOR"/>
    <property type="match status" value="1"/>
</dbReference>
<dbReference type="EMBL" id="CAJNRG010007218">
    <property type="protein sequence ID" value="CAF2092324.1"/>
    <property type="molecule type" value="Genomic_DNA"/>
</dbReference>
<keyword evidence="3" id="KW-0233">DNA recombination</keyword>
<dbReference type="GO" id="GO:0006313">
    <property type="term" value="P:DNA transposition"/>
    <property type="evidence" value="ECO:0007669"/>
    <property type="project" value="InterPro"/>
</dbReference>
<keyword evidence="2" id="KW-0238">DNA-binding</keyword>
<evidence type="ECO:0000313" key="4">
    <source>
        <dbReference type="EMBL" id="CAF2092324.1"/>
    </source>
</evidence>
<dbReference type="EMBL" id="CAJOBF010001457">
    <property type="protein sequence ID" value="CAF3952837.1"/>
    <property type="molecule type" value="Genomic_DNA"/>
</dbReference>
<dbReference type="InterPro" id="IPR001207">
    <property type="entry name" value="Transposase_mutator"/>
</dbReference>
<gene>
    <name evidence="5" type="ORF">UXM345_LOCUS13438</name>
    <name evidence="4" type="ORF">XDN619_LOCUS16879</name>
</gene>
<dbReference type="GO" id="GO:0003677">
    <property type="term" value="F:DNA binding"/>
    <property type="evidence" value="ECO:0007669"/>
    <property type="project" value="UniProtKB-KW"/>
</dbReference>
<evidence type="ECO:0000313" key="5">
    <source>
        <dbReference type="EMBL" id="CAF3952837.1"/>
    </source>
</evidence>
<dbReference type="NCBIfam" id="NF033543">
    <property type="entry name" value="transpos_IS256"/>
    <property type="match status" value="1"/>
</dbReference>